<name>A0A074ZKN8_OPIVI</name>
<dbReference type="CTD" id="20328692"/>
<feature type="transmembrane region" description="Helical" evidence="11">
    <location>
        <begin position="152"/>
        <end position="176"/>
    </location>
</feature>
<keyword evidence="8" id="KW-0406">Ion transport</keyword>
<evidence type="ECO:0000313" key="13">
    <source>
        <dbReference type="Proteomes" id="UP000054324"/>
    </source>
</evidence>
<evidence type="ECO:0000256" key="4">
    <source>
        <dbReference type="ARBA" id="ARBA00022692"/>
    </source>
</evidence>
<evidence type="ECO:0000256" key="8">
    <source>
        <dbReference type="ARBA" id="ARBA00023065"/>
    </source>
</evidence>
<evidence type="ECO:0000256" key="9">
    <source>
        <dbReference type="ARBA" id="ARBA00023136"/>
    </source>
</evidence>
<protein>
    <submittedName>
        <fullName evidence="12">Uncharacterized protein</fullName>
    </submittedName>
</protein>
<keyword evidence="2" id="KW-0813">Transport</keyword>
<evidence type="ECO:0000256" key="6">
    <source>
        <dbReference type="ARBA" id="ARBA00022958"/>
    </source>
</evidence>
<feature type="transmembrane region" description="Helical" evidence="11">
    <location>
        <begin position="20"/>
        <end position="41"/>
    </location>
</feature>
<organism evidence="12 13">
    <name type="scientific">Opisthorchis viverrini</name>
    <name type="common">Southeast Asian liver fluke</name>
    <dbReference type="NCBI Taxonomy" id="6198"/>
    <lineage>
        <taxon>Eukaryota</taxon>
        <taxon>Metazoa</taxon>
        <taxon>Spiralia</taxon>
        <taxon>Lophotrochozoa</taxon>
        <taxon>Platyhelminthes</taxon>
        <taxon>Trematoda</taxon>
        <taxon>Digenea</taxon>
        <taxon>Opisthorchiida</taxon>
        <taxon>Opisthorchiata</taxon>
        <taxon>Opisthorchiidae</taxon>
        <taxon>Opisthorchis</taxon>
    </lineage>
</organism>
<evidence type="ECO:0000256" key="7">
    <source>
        <dbReference type="ARBA" id="ARBA00022989"/>
    </source>
</evidence>
<keyword evidence="6" id="KW-0630">Potassium</keyword>
<dbReference type="PANTHER" id="PTHR10027">
    <property type="entry name" value="CALCIUM-ACTIVATED POTASSIUM CHANNEL ALPHA CHAIN"/>
    <property type="match status" value="1"/>
</dbReference>
<keyword evidence="4 11" id="KW-0812">Transmembrane</keyword>
<dbReference type="GO" id="GO:0016020">
    <property type="term" value="C:membrane"/>
    <property type="evidence" value="ECO:0007669"/>
    <property type="project" value="UniProtKB-SubCell"/>
</dbReference>
<accession>A0A074ZKN8</accession>
<evidence type="ECO:0000256" key="2">
    <source>
        <dbReference type="ARBA" id="ARBA00022448"/>
    </source>
</evidence>
<dbReference type="PANTHER" id="PTHR10027:SF33">
    <property type="entry name" value="CALCIUM-ACTIVATED POTASSIUM CHANNEL SUBUNIT ALPHA-1-RELATED"/>
    <property type="match status" value="1"/>
</dbReference>
<dbReference type="InterPro" id="IPR047871">
    <property type="entry name" value="K_chnl_Slo-like"/>
</dbReference>
<feature type="transmembrane region" description="Helical" evidence="11">
    <location>
        <begin position="122"/>
        <end position="140"/>
    </location>
</feature>
<keyword evidence="13" id="KW-1185">Reference proteome</keyword>
<dbReference type="AlphaFoldDB" id="A0A074ZKN8"/>
<comment type="subcellular location">
    <subcellularLocation>
        <location evidence="1">Membrane</location>
        <topology evidence="1">Multi-pass membrane protein</topology>
    </subcellularLocation>
</comment>
<dbReference type="GO" id="GO:0060072">
    <property type="term" value="F:large conductance calcium-activated potassium channel activity"/>
    <property type="evidence" value="ECO:0007669"/>
    <property type="project" value="TreeGrafter"/>
</dbReference>
<keyword evidence="3" id="KW-0633">Potassium transport</keyword>
<keyword evidence="10" id="KW-0407">Ion channel</keyword>
<evidence type="ECO:0000313" key="12">
    <source>
        <dbReference type="EMBL" id="KER23925.1"/>
    </source>
</evidence>
<evidence type="ECO:0000256" key="3">
    <source>
        <dbReference type="ARBA" id="ARBA00022538"/>
    </source>
</evidence>
<keyword evidence="7 11" id="KW-1133">Transmembrane helix</keyword>
<dbReference type="EMBL" id="KL596829">
    <property type="protein sequence ID" value="KER23925.1"/>
    <property type="molecule type" value="Genomic_DNA"/>
</dbReference>
<dbReference type="RefSeq" id="XP_009172332.1">
    <property type="nucleotide sequence ID" value="XM_009174068.1"/>
</dbReference>
<dbReference type="KEGG" id="ovi:T265_14526"/>
<keyword evidence="9 11" id="KW-0472">Membrane</keyword>
<gene>
    <name evidence="12" type="ORF">T265_14526</name>
</gene>
<keyword evidence="5" id="KW-0631">Potassium channel</keyword>
<feature type="non-terminal residue" evidence="12">
    <location>
        <position position="229"/>
    </location>
</feature>
<evidence type="ECO:0000256" key="10">
    <source>
        <dbReference type="ARBA" id="ARBA00023303"/>
    </source>
</evidence>
<proteinExistence type="predicted"/>
<reference evidence="12 13" key="1">
    <citation type="submission" date="2013-11" db="EMBL/GenBank/DDBJ databases">
        <title>Opisthorchis viverrini - life in the bile duct.</title>
        <authorList>
            <person name="Young N.D."/>
            <person name="Nagarajan N."/>
            <person name="Lin S.J."/>
            <person name="Korhonen P.K."/>
            <person name="Jex A.R."/>
            <person name="Hall R.S."/>
            <person name="Safavi-Hemami H."/>
            <person name="Kaewkong W."/>
            <person name="Bertrand D."/>
            <person name="Gao S."/>
            <person name="Seet Q."/>
            <person name="Wongkham S."/>
            <person name="Teh B.T."/>
            <person name="Wongkham C."/>
            <person name="Intapan P.M."/>
            <person name="Maleewong W."/>
            <person name="Yang X."/>
            <person name="Hu M."/>
            <person name="Wang Z."/>
            <person name="Hofmann A."/>
            <person name="Sternberg P.W."/>
            <person name="Tan P."/>
            <person name="Wang J."/>
            <person name="Gasser R.B."/>
        </authorList>
    </citation>
    <scope>NUCLEOTIDE SEQUENCE [LARGE SCALE GENOMIC DNA]</scope>
</reference>
<feature type="transmembrane region" description="Helical" evidence="11">
    <location>
        <begin position="80"/>
        <end position="102"/>
    </location>
</feature>
<sequence length="229" mass="26231">MSTEFNFTSPTDCEKNALEVFGCSAAVYLIGVATLVFARFLHLRRKKESEDEDSLDDLIRTRQMRWLPKKAEALLTGKPILGKILILLRSALYTTCSVIYVVNTYRFRGSIPTLCIPIYSAPRYFVELCANCVFALIFLIKVISSQNLLTTWLSMDIIIDHFTILPIAFALIFGFYQYNFGFLYFTRLTKITETLVLLHLIDDERSIRKMKLVSKLLAAWFTLAGVILL</sequence>
<evidence type="ECO:0000256" key="11">
    <source>
        <dbReference type="SAM" id="Phobius"/>
    </source>
</evidence>
<dbReference type="OrthoDB" id="10035564at2759"/>
<dbReference type="Proteomes" id="UP000054324">
    <property type="component" value="Unassembled WGS sequence"/>
</dbReference>
<dbReference type="GeneID" id="20328692"/>
<evidence type="ECO:0000256" key="5">
    <source>
        <dbReference type="ARBA" id="ARBA00022826"/>
    </source>
</evidence>
<evidence type="ECO:0000256" key="1">
    <source>
        <dbReference type="ARBA" id="ARBA00004141"/>
    </source>
</evidence>